<keyword evidence="2" id="KW-1185">Reference proteome</keyword>
<comment type="caution">
    <text evidence="1">The sequence shown here is derived from an EMBL/GenBank/DDBJ whole genome shotgun (WGS) entry which is preliminary data.</text>
</comment>
<accession>A0ABT0PQV8</accession>
<dbReference type="SUPFAM" id="SSF56281">
    <property type="entry name" value="Metallo-hydrolase/oxidoreductase"/>
    <property type="match status" value="1"/>
</dbReference>
<name>A0ABT0PQV8_9FLAO</name>
<dbReference type="RefSeq" id="WP_249656257.1">
    <property type="nucleotide sequence ID" value="NZ_JAMFMA010000001.1"/>
</dbReference>
<dbReference type="InterPro" id="IPR052159">
    <property type="entry name" value="Competence_DNA_uptake"/>
</dbReference>
<protein>
    <recommendedName>
        <fullName evidence="3">MBL fold metallo-hydrolase</fullName>
    </recommendedName>
</protein>
<sequence>MPQLNSALFTTNGPIKFTFAGFPDAKILKDETSNTWVQHLLFGDFITILDTEVVNNRVQVHSRNKTGWISVDNIQKNRVLEVNFVDIGQGDGCHMVTPDDEHYLIDAGKGDNMYRYLYWRFNLDENDSLPMKFKAIVSHPDNDHYLGFADIFKENAIQFDKIFHSGIVQRPVDHAKGWNTELGKVEELSDQKDYLLSLELTDLAVKNILNDPNNSSGNGSQFPETMALALNQTNQPEFVALNNHSGFMIGNGGANECSVEVIAPILDQQDGHTVLPFLKNNGKTKNGHSVLLMLKFKKLRVMLGGDINEEAGEYINGKLGSNAKSVLQADIAKACHHGSHLFSYEFLENINALGTVISSGDDENYSHPRPDTLGALGKTGYSKKPLIFSTELARSNKDFSSATIPELVNKYQKWEEAQKAFDDFKANFVDSPANQQILADLKADMVEKYKKINSYLTRYGMISLRSDGDQLVMAQKLEKDARSGKYDIYKFEFDAGEQRFVRTD</sequence>
<reference evidence="1 2" key="1">
    <citation type="submission" date="2022-05" db="EMBL/GenBank/DDBJ databases">
        <authorList>
            <person name="Park J.-S."/>
        </authorList>
    </citation>
    <scope>NUCLEOTIDE SEQUENCE [LARGE SCALE GENOMIC DNA]</scope>
    <source>
        <strain evidence="1 2">2012CJ35-5</strain>
    </source>
</reference>
<evidence type="ECO:0000313" key="2">
    <source>
        <dbReference type="Proteomes" id="UP001203607"/>
    </source>
</evidence>
<evidence type="ECO:0000313" key="1">
    <source>
        <dbReference type="EMBL" id="MCL6273082.1"/>
    </source>
</evidence>
<dbReference type="EMBL" id="JAMFMA010000001">
    <property type="protein sequence ID" value="MCL6273082.1"/>
    <property type="molecule type" value="Genomic_DNA"/>
</dbReference>
<dbReference type="Proteomes" id="UP001203607">
    <property type="component" value="Unassembled WGS sequence"/>
</dbReference>
<dbReference type="PANTHER" id="PTHR30619">
    <property type="entry name" value="DNA INTERNALIZATION/COMPETENCE PROTEIN COMEC/REC2"/>
    <property type="match status" value="1"/>
</dbReference>
<dbReference type="PANTHER" id="PTHR30619:SF1">
    <property type="entry name" value="RECOMBINATION PROTEIN 2"/>
    <property type="match status" value="1"/>
</dbReference>
<organism evidence="1 2">
    <name type="scientific">Flagellimonas spongiicola</name>
    <dbReference type="NCBI Taxonomy" id="2942208"/>
    <lineage>
        <taxon>Bacteria</taxon>
        <taxon>Pseudomonadati</taxon>
        <taxon>Bacteroidota</taxon>
        <taxon>Flavobacteriia</taxon>
        <taxon>Flavobacteriales</taxon>
        <taxon>Flavobacteriaceae</taxon>
        <taxon>Flagellimonas</taxon>
    </lineage>
</organism>
<proteinExistence type="predicted"/>
<evidence type="ECO:0008006" key="3">
    <source>
        <dbReference type="Google" id="ProtNLM"/>
    </source>
</evidence>
<dbReference type="InterPro" id="IPR036866">
    <property type="entry name" value="RibonucZ/Hydroxyglut_hydro"/>
</dbReference>
<dbReference type="Gene3D" id="3.60.15.10">
    <property type="entry name" value="Ribonuclease Z/Hydroxyacylglutathione hydrolase-like"/>
    <property type="match status" value="1"/>
</dbReference>
<gene>
    <name evidence="1" type="ORF">M3P19_03625</name>
</gene>